<keyword evidence="2" id="KW-0732">Signal</keyword>
<organism evidence="3 4">
    <name type="scientific">Plectosphaerella cucumerina</name>
    <dbReference type="NCBI Taxonomy" id="40658"/>
    <lineage>
        <taxon>Eukaryota</taxon>
        <taxon>Fungi</taxon>
        <taxon>Dikarya</taxon>
        <taxon>Ascomycota</taxon>
        <taxon>Pezizomycotina</taxon>
        <taxon>Sordariomycetes</taxon>
        <taxon>Hypocreomycetidae</taxon>
        <taxon>Glomerellales</taxon>
        <taxon>Plectosphaerellaceae</taxon>
        <taxon>Plectosphaerella</taxon>
    </lineage>
</organism>
<evidence type="ECO:0000256" key="1">
    <source>
        <dbReference type="SAM" id="MobiDB-lite"/>
    </source>
</evidence>
<reference evidence="3" key="1">
    <citation type="journal article" date="2021" name="Nat. Commun.">
        <title>Genetic determinants of endophytism in the Arabidopsis root mycobiome.</title>
        <authorList>
            <person name="Mesny F."/>
            <person name="Miyauchi S."/>
            <person name="Thiergart T."/>
            <person name="Pickel B."/>
            <person name="Atanasova L."/>
            <person name="Karlsson M."/>
            <person name="Huettel B."/>
            <person name="Barry K.W."/>
            <person name="Haridas S."/>
            <person name="Chen C."/>
            <person name="Bauer D."/>
            <person name="Andreopoulos W."/>
            <person name="Pangilinan J."/>
            <person name="LaButti K."/>
            <person name="Riley R."/>
            <person name="Lipzen A."/>
            <person name="Clum A."/>
            <person name="Drula E."/>
            <person name="Henrissat B."/>
            <person name="Kohler A."/>
            <person name="Grigoriev I.V."/>
            <person name="Martin F.M."/>
            <person name="Hacquard S."/>
        </authorList>
    </citation>
    <scope>NUCLEOTIDE SEQUENCE</scope>
    <source>
        <strain evidence="3">MPI-CAGE-AT-0016</strain>
    </source>
</reference>
<evidence type="ECO:0000256" key="2">
    <source>
        <dbReference type="SAM" id="SignalP"/>
    </source>
</evidence>
<sequence>MMIAAFCSVFLPVLAFSVQALYINGFQAQQYNHGDMIWTGRVLPGESEVTLYGDADQIHAQISRLNPSYTTDNRNLSTALDTRLIHDRDDHDLAKLFCGGFSTGDRRGVESHARDRLANLGGSCGAASGECARMTCKDTTASYVCNDGPTHLTVPCSALADFLDFILGNCCDCSRDNGPHYAMSGQLFSPGGTFNVIAGYGNCNHPADVKPDSYTPPGPNGDCLMCEAPPPEPDPVPVPDPTPTTTVIEVAPPPVTSTSTSIRPPPDPETSWAPSPETDVTTSTTPTPDPESTWVAPPPFDTHAREESSPDPTPTTVEGEDGNMPLPTSLSTERPPRQSDPGSDIESDEENGGNKDKGDGLTKEAKIGIGVGVPSVVLTAASLYVMCIRRL</sequence>
<feature type="compositionally biased region" description="Pro residues" evidence="1">
    <location>
        <begin position="228"/>
        <end position="242"/>
    </location>
</feature>
<protein>
    <submittedName>
        <fullName evidence="3">Uncharacterized protein</fullName>
    </submittedName>
</protein>
<evidence type="ECO:0000313" key="3">
    <source>
        <dbReference type="EMBL" id="KAH7357895.1"/>
    </source>
</evidence>
<dbReference type="OrthoDB" id="5272418at2759"/>
<dbReference type="AlphaFoldDB" id="A0A8K0T9T0"/>
<proteinExistence type="predicted"/>
<evidence type="ECO:0000313" key="4">
    <source>
        <dbReference type="Proteomes" id="UP000813385"/>
    </source>
</evidence>
<feature type="region of interest" description="Disordered" evidence="1">
    <location>
        <begin position="211"/>
        <end position="362"/>
    </location>
</feature>
<feature type="signal peptide" evidence="2">
    <location>
        <begin position="1"/>
        <end position="20"/>
    </location>
</feature>
<keyword evidence="4" id="KW-1185">Reference proteome</keyword>
<name>A0A8K0T9T0_9PEZI</name>
<feature type="chain" id="PRO_5035428067" evidence="2">
    <location>
        <begin position="21"/>
        <end position="391"/>
    </location>
</feature>
<dbReference type="EMBL" id="JAGPXD010000004">
    <property type="protein sequence ID" value="KAH7357895.1"/>
    <property type="molecule type" value="Genomic_DNA"/>
</dbReference>
<gene>
    <name evidence="3" type="ORF">B0T11DRAFT_283292</name>
</gene>
<dbReference type="Proteomes" id="UP000813385">
    <property type="component" value="Unassembled WGS sequence"/>
</dbReference>
<feature type="compositionally biased region" description="Basic and acidic residues" evidence="1">
    <location>
        <begin position="352"/>
        <end position="362"/>
    </location>
</feature>
<feature type="compositionally biased region" description="Low complexity" evidence="1">
    <location>
        <begin position="274"/>
        <end position="293"/>
    </location>
</feature>
<comment type="caution">
    <text evidence="3">The sequence shown here is derived from an EMBL/GenBank/DDBJ whole genome shotgun (WGS) entry which is preliminary data.</text>
</comment>
<accession>A0A8K0T9T0</accession>